<name>A0A844QH45_9HYPH</name>
<reference evidence="2 3" key="1">
    <citation type="submission" date="2019-12" db="EMBL/GenBank/DDBJ databases">
        <title>Nitratireductor arenosus sp. nov., Isolated from sea sand, Jeju island, South Korea.</title>
        <authorList>
            <person name="Kim W."/>
        </authorList>
    </citation>
    <scope>NUCLEOTIDE SEQUENCE [LARGE SCALE GENOMIC DNA]</scope>
    <source>
        <strain evidence="2 3">CAU 1489</strain>
    </source>
</reference>
<feature type="domain" description="Plasmid pRiA4b Orf3-like" evidence="1">
    <location>
        <begin position="3"/>
        <end position="175"/>
    </location>
</feature>
<dbReference type="EMBL" id="WPHG01000002">
    <property type="protein sequence ID" value="MVA97300.1"/>
    <property type="molecule type" value="Genomic_DNA"/>
</dbReference>
<evidence type="ECO:0000313" key="2">
    <source>
        <dbReference type="EMBL" id="MVA97300.1"/>
    </source>
</evidence>
<dbReference type="SUPFAM" id="SSF159941">
    <property type="entry name" value="MM3350-like"/>
    <property type="match status" value="1"/>
</dbReference>
<dbReference type="RefSeq" id="WP_156712275.1">
    <property type="nucleotide sequence ID" value="NZ_WPHG01000002.1"/>
</dbReference>
<dbReference type="PANTHER" id="PTHR41878:SF1">
    <property type="entry name" value="TNPR PROTEIN"/>
    <property type="match status" value="1"/>
</dbReference>
<accession>A0A844QH45</accession>
<dbReference type="InterPro" id="IPR024047">
    <property type="entry name" value="MM3350-like_sf"/>
</dbReference>
<protein>
    <submittedName>
        <fullName evidence="2">Plasmid pRiA4b ORF-3 family protein</fullName>
    </submittedName>
</protein>
<dbReference type="Gene3D" id="3.10.290.30">
    <property type="entry name" value="MM3350-like"/>
    <property type="match status" value="1"/>
</dbReference>
<dbReference type="Pfam" id="PF07929">
    <property type="entry name" value="PRiA4_ORF3"/>
    <property type="match status" value="1"/>
</dbReference>
<organism evidence="2 3">
    <name type="scientific">Nitratireductor arenosus</name>
    <dbReference type="NCBI Taxonomy" id="2682096"/>
    <lineage>
        <taxon>Bacteria</taxon>
        <taxon>Pseudomonadati</taxon>
        <taxon>Pseudomonadota</taxon>
        <taxon>Alphaproteobacteria</taxon>
        <taxon>Hyphomicrobiales</taxon>
        <taxon>Phyllobacteriaceae</taxon>
        <taxon>Nitratireductor</taxon>
    </lineage>
</organism>
<comment type="caution">
    <text evidence="2">The sequence shown here is derived from an EMBL/GenBank/DDBJ whole genome shotgun (WGS) entry which is preliminary data.</text>
</comment>
<dbReference type="InterPro" id="IPR012912">
    <property type="entry name" value="Plasmid_pRiA4b_Orf3-like"/>
</dbReference>
<gene>
    <name evidence="2" type="ORF">GN330_08570</name>
</gene>
<keyword evidence="3" id="KW-1185">Reference proteome</keyword>
<proteinExistence type="predicted"/>
<evidence type="ECO:0000313" key="3">
    <source>
        <dbReference type="Proteomes" id="UP000463224"/>
    </source>
</evidence>
<sequence>MQIIKIAVTLRDVAPKVARTLEVPADIPLDRLHQTLQAAFGWQSAHLYQFCIGEPYQWEAERWVMPDYLESAQDLPADKTTLIQALGKAGDAGLTYLYDFGDDWNHDIHAAPQAAADPDKTYPRLTEIAGHCPPEDVGGPPGYEMFVEAMADTKHPEHKEFKAWHGGPFNPAKPDEKTLTANVAKLAKRWAKKRTTS</sequence>
<dbReference type="Proteomes" id="UP000463224">
    <property type="component" value="Unassembled WGS sequence"/>
</dbReference>
<dbReference type="AlphaFoldDB" id="A0A844QH45"/>
<dbReference type="PANTHER" id="PTHR41878">
    <property type="entry name" value="LEXA REPRESSOR-RELATED"/>
    <property type="match status" value="1"/>
</dbReference>
<evidence type="ECO:0000259" key="1">
    <source>
        <dbReference type="Pfam" id="PF07929"/>
    </source>
</evidence>